<organism evidence="5 6">
    <name type="scientific">Mesoplasma chauliocola</name>
    <dbReference type="NCBI Taxonomy" id="216427"/>
    <lineage>
        <taxon>Bacteria</taxon>
        <taxon>Bacillati</taxon>
        <taxon>Mycoplasmatota</taxon>
        <taxon>Mollicutes</taxon>
        <taxon>Entomoplasmatales</taxon>
        <taxon>Entomoplasmataceae</taxon>
        <taxon>Mesoplasma</taxon>
    </lineage>
</organism>
<evidence type="ECO:0000256" key="1">
    <source>
        <dbReference type="ARBA" id="ARBA00023067"/>
    </source>
</evidence>
<feature type="transmembrane region" description="Helical" evidence="4">
    <location>
        <begin position="12"/>
        <end position="34"/>
    </location>
</feature>
<proteinExistence type="inferred from homology"/>
<dbReference type="Gene3D" id="4.10.520.10">
    <property type="entry name" value="IHF-like DNA-binding proteins"/>
    <property type="match status" value="1"/>
</dbReference>
<dbReference type="InterPro" id="IPR000119">
    <property type="entry name" value="Hist_DNA-bd"/>
</dbReference>
<keyword evidence="4" id="KW-0812">Transmembrane</keyword>
<dbReference type="PANTHER" id="PTHR33175">
    <property type="entry name" value="DNA-BINDING PROTEIN HU"/>
    <property type="match status" value="1"/>
</dbReference>
<evidence type="ECO:0000313" key="6">
    <source>
        <dbReference type="Proteomes" id="UP000232229"/>
    </source>
</evidence>
<dbReference type="GO" id="GO:0030527">
    <property type="term" value="F:structural constituent of chromatin"/>
    <property type="evidence" value="ECO:0007669"/>
    <property type="project" value="InterPro"/>
</dbReference>
<dbReference type="SMART" id="SM00411">
    <property type="entry name" value="BHL"/>
    <property type="match status" value="1"/>
</dbReference>
<name>A0A249SNH4_9MOLU</name>
<dbReference type="CDD" id="cd13832">
    <property type="entry name" value="IHF"/>
    <property type="match status" value="1"/>
</dbReference>
<evidence type="ECO:0000313" key="5">
    <source>
        <dbReference type="EMBL" id="ASZ09149.1"/>
    </source>
</evidence>
<sequence length="366" mass="41924">MEKQRKNVIKVSLTFAVLITIVIFFLMKIVNAVVNNIDILQAFKTIGLTLPADLNLPNIIDYISNIILLIVLPILVITWIVVFIKFNKRSKNKNTKPKKHSKASIKKQKVEAEIALEVESSDIDVYPHYEEDKTFFEEINNESDNDLTLLQQRAKTDGSFLIKENLSELVKNAHKIKNYAILNNIDVNDVVLEEMTKKELILFMKKIGDELREVEYQNLNFKDGSANDTIEIIENQNTFQISEKKQSENIDVVEAGKINQKKPVVRKNKVTKKDLINCIFLSNDNKLTKMKIKKIVDSLFELMENNLTEEGSEIKINNFAKFSTILVSETKMNDIKTGELKILPSHKVVKFKSLKGLKESLNNGKV</sequence>
<dbReference type="Pfam" id="PF00216">
    <property type="entry name" value="Bac_DNA_binding"/>
    <property type="match status" value="1"/>
</dbReference>
<dbReference type="AlphaFoldDB" id="A0A249SNH4"/>
<dbReference type="PANTHER" id="PTHR33175:SF3">
    <property type="entry name" value="DNA-BINDING PROTEIN HU-BETA"/>
    <property type="match status" value="1"/>
</dbReference>
<keyword evidence="2" id="KW-0238">DNA-binding</keyword>
<dbReference type="Proteomes" id="UP000232229">
    <property type="component" value="Chromosome"/>
</dbReference>
<evidence type="ECO:0000256" key="3">
    <source>
        <dbReference type="RuleBase" id="RU003939"/>
    </source>
</evidence>
<dbReference type="EMBL" id="CP023173">
    <property type="protein sequence ID" value="ASZ09149.1"/>
    <property type="molecule type" value="Genomic_DNA"/>
</dbReference>
<dbReference type="GO" id="GO:0005829">
    <property type="term" value="C:cytosol"/>
    <property type="evidence" value="ECO:0007669"/>
    <property type="project" value="TreeGrafter"/>
</dbReference>
<comment type="similarity">
    <text evidence="3">Belongs to the bacterial histone-like protein family.</text>
</comment>
<keyword evidence="4" id="KW-1133">Transmembrane helix</keyword>
<evidence type="ECO:0000256" key="4">
    <source>
        <dbReference type="SAM" id="Phobius"/>
    </source>
</evidence>
<protein>
    <recommendedName>
        <fullName evidence="7">HU family DNA-binding protein</fullName>
    </recommendedName>
</protein>
<gene>
    <name evidence="5" type="ORF">CK556_02110</name>
</gene>
<feature type="transmembrane region" description="Helical" evidence="4">
    <location>
        <begin position="62"/>
        <end position="84"/>
    </location>
</feature>
<dbReference type="STRING" id="1336232.GCA_000518825_00428"/>
<evidence type="ECO:0008006" key="7">
    <source>
        <dbReference type="Google" id="ProtNLM"/>
    </source>
</evidence>
<dbReference type="GO" id="GO:0030261">
    <property type="term" value="P:chromosome condensation"/>
    <property type="evidence" value="ECO:0007669"/>
    <property type="project" value="UniProtKB-KW"/>
</dbReference>
<evidence type="ECO:0000256" key="2">
    <source>
        <dbReference type="ARBA" id="ARBA00023125"/>
    </source>
</evidence>
<dbReference type="InterPro" id="IPR010992">
    <property type="entry name" value="IHF-like_DNA-bd_dom_sf"/>
</dbReference>
<dbReference type="SUPFAM" id="SSF47729">
    <property type="entry name" value="IHF-like DNA-binding proteins"/>
    <property type="match status" value="1"/>
</dbReference>
<reference evidence="5 6" key="1">
    <citation type="submission" date="2017-08" db="EMBL/GenBank/DDBJ databases">
        <title>Complete Genome Sequence of Mesoplasma chauliocola.</title>
        <authorList>
            <person name="Knight T.F.Jr."/>
            <person name="Citino T."/>
        </authorList>
    </citation>
    <scope>NUCLEOTIDE SEQUENCE [LARGE SCALE GENOMIC DNA]</scope>
    <source>
        <strain evidence="5 6">CHPA-2</strain>
    </source>
</reference>
<keyword evidence="4" id="KW-0472">Membrane</keyword>
<keyword evidence="6" id="KW-1185">Reference proteome</keyword>
<dbReference type="KEGG" id="mchc:CK556_02110"/>
<accession>A0A249SNH4</accession>
<dbReference type="GO" id="GO:0003677">
    <property type="term" value="F:DNA binding"/>
    <property type="evidence" value="ECO:0007669"/>
    <property type="project" value="UniProtKB-KW"/>
</dbReference>
<keyword evidence="1" id="KW-0226">DNA condensation</keyword>
<dbReference type="RefSeq" id="WP_095761516.1">
    <property type="nucleotide sequence ID" value="NZ_CP023173.1"/>
</dbReference>